<name>A0ABW2H0T1_9ACTN</name>
<dbReference type="RefSeq" id="WP_376807599.1">
    <property type="nucleotide sequence ID" value="NZ_JBHTAC010000018.1"/>
</dbReference>
<evidence type="ECO:0000313" key="2">
    <source>
        <dbReference type="Proteomes" id="UP001596392"/>
    </source>
</evidence>
<proteinExistence type="predicted"/>
<organism evidence="1 2">
    <name type="scientific">Catellatospora aurea</name>
    <dbReference type="NCBI Taxonomy" id="1337874"/>
    <lineage>
        <taxon>Bacteria</taxon>
        <taxon>Bacillati</taxon>
        <taxon>Actinomycetota</taxon>
        <taxon>Actinomycetes</taxon>
        <taxon>Micromonosporales</taxon>
        <taxon>Micromonosporaceae</taxon>
        <taxon>Catellatospora</taxon>
    </lineage>
</organism>
<sequence length="483" mass="53015">MPDTALSEAFEQARAVADAVLYEGYLLYPYRADAAKNQLRWQFGVLVPPAYADDALGEYTWCQTQLLAEPRPDTRLHWRVRFLQAQSRTVETDTGDGYHPVPSAEVDGTIHLPFDETVEQSADLVIPLADLAGDHVHAFTIPGGTETEQLSPSVRLHRVRHPLRAELRLHADPLPGPYGLLRLTATVTNLSQRKGIVGSRQRDEQQLCTSVYVEEGHLLNASPEAAQVGGLGRPEALRYSLIAAHSVFALTAGNFVSLLDPPEWAKTAVQECRNIRTWPVMLGPEGSREVMLSAPVILYDHPVVAPESPGDMYDALEIDELLVLRTLTLTDEEKRRVRATDPRGEALLGRAETLPPEVFERLHGAIRQLRPAPATGPDVFGTDRPWWDPGADSSVDPATDTVVIDGTPVGQGSKVRLHPGGRRSDAQDMFLVDRVATVQAVLLDVDGSTHLAVTLDDDPAADLQILQGRFRYFAPEEVTVVST</sequence>
<comment type="caution">
    <text evidence="1">The sequence shown here is derived from an EMBL/GenBank/DDBJ whole genome shotgun (WGS) entry which is preliminary data.</text>
</comment>
<gene>
    <name evidence="1" type="ORF">ACFQO7_18995</name>
</gene>
<reference evidence="2" key="1">
    <citation type="journal article" date="2019" name="Int. J. Syst. Evol. Microbiol.">
        <title>The Global Catalogue of Microorganisms (GCM) 10K type strain sequencing project: providing services to taxonomists for standard genome sequencing and annotation.</title>
        <authorList>
            <consortium name="The Broad Institute Genomics Platform"/>
            <consortium name="The Broad Institute Genome Sequencing Center for Infectious Disease"/>
            <person name="Wu L."/>
            <person name="Ma J."/>
        </authorList>
    </citation>
    <scope>NUCLEOTIDE SEQUENCE [LARGE SCALE GENOMIC DNA]</scope>
    <source>
        <strain evidence="2">CGMCC 1.9106</strain>
    </source>
</reference>
<evidence type="ECO:0000313" key="1">
    <source>
        <dbReference type="EMBL" id="MFC7244567.1"/>
    </source>
</evidence>
<protein>
    <submittedName>
        <fullName evidence="1">Uncharacterized protein</fullName>
    </submittedName>
</protein>
<dbReference type="EMBL" id="JBHTAC010000018">
    <property type="protein sequence ID" value="MFC7244567.1"/>
    <property type="molecule type" value="Genomic_DNA"/>
</dbReference>
<keyword evidence="2" id="KW-1185">Reference proteome</keyword>
<dbReference type="Proteomes" id="UP001596392">
    <property type="component" value="Unassembled WGS sequence"/>
</dbReference>
<accession>A0ABW2H0T1</accession>